<keyword evidence="7" id="KW-1185">Reference proteome</keyword>
<evidence type="ECO:0000256" key="1">
    <source>
        <dbReference type="ARBA" id="ARBA00023186"/>
    </source>
</evidence>
<feature type="region of interest" description="Disordered" evidence="2">
    <location>
        <begin position="1"/>
        <end position="108"/>
    </location>
</feature>
<dbReference type="PANTHER" id="PTHR35299:SF6">
    <property type="entry name" value="RUBISCO ACCUMULATION FACTOR 1"/>
    <property type="match status" value="1"/>
</dbReference>
<accession>A0A2V0P4U2</accession>
<feature type="domain" description="Rubisco accumulation factor 1 alpha-helical" evidence="4">
    <location>
        <begin position="208"/>
        <end position="311"/>
    </location>
</feature>
<dbReference type="Pfam" id="PF18579">
    <property type="entry name" value="Raf1_HTH"/>
    <property type="match status" value="1"/>
</dbReference>
<dbReference type="PANTHER" id="PTHR35299">
    <property type="entry name" value="RUBISCO ACCUMULATION FACTOR 1"/>
    <property type="match status" value="1"/>
</dbReference>
<dbReference type="Pfam" id="PF18578">
    <property type="entry name" value="Raf1_N"/>
    <property type="match status" value="1"/>
</dbReference>
<dbReference type="AlphaFoldDB" id="A0A2V0P4U2"/>
<dbReference type="EMBL" id="BDRX01000035">
    <property type="protein sequence ID" value="GBF92870.1"/>
    <property type="molecule type" value="Genomic_DNA"/>
</dbReference>
<feature type="compositionally biased region" description="Gly residues" evidence="2">
    <location>
        <begin position="81"/>
        <end position="95"/>
    </location>
</feature>
<sequence length="506" mass="52739">MLRSHALRGPAGRGDVACRVRRASRPGESPLILGPRGSPSSNQQPGRGPPGLILPGQGPRDGGGGGGAPGRILLPNEKLAGGPGGPGLSGPGLALGGAAAPPGERPLSNRYRPPPGFMNDAPTVDAAVEAMGVDEMLGKLRARSGHWFQLARVIPALAAKGYDSTAIDEATGITPVEQNLWVVAATVFESLAAAAEARGGAPGLLAHFESGGDELLYHFRFLPAERRVSAAEYIAANNLNAQECEVLARSMKEWDRRPMERAGFENTAADCLAFKYMRDAIECRFAEDAYAKLDQALTTGCSAGARARVEETRKEIEEEEATKAGGTAVSSNVMLTLLRLSPDELGVRPVPQLSDLGAATAADLAAAPSAHQEGAFGAFTIAAGAAHKWVALPQWKALSLARRPVALPVPDCSRDAAVVAASQVKTDDEKRRMVGPGLLIVDAYVEDGELDPRAYYLVESDGGKLQLVDAARAAARGSAPAAVVLFLARPPARDTPAAATSELLQV</sequence>
<comment type="caution">
    <text evidence="6">The sequence shown here is derived from an EMBL/GenBank/DDBJ whole genome shotgun (WGS) entry which is preliminary data.</text>
</comment>
<dbReference type="OrthoDB" id="2017169at2759"/>
<evidence type="ECO:0000259" key="4">
    <source>
        <dbReference type="Pfam" id="PF18578"/>
    </source>
</evidence>
<feature type="compositionally biased region" description="Low complexity" evidence="2">
    <location>
        <begin position="43"/>
        <end position="58"/>
    </location>
</feature>
<name>A0A2V0P4U2_9CHLO</name>
<feature type="domain" description="Rubisco accumulation factor 1 helix turn helix" evidence="5">
    <location>
        <begin position="134"/>
        <end position="192"/>
    </location>
</feature>
<dbReference type="InterPro" id="IPR037494">
    <property type="entry name" value="RAF1"/>
</dbReference>
<evidence type="ECO:0000313" key="7">
    <source>
        <dbReference type="Proteomes" id="UP000247498"/>
    </source>
</evidence>
<evidence type="ECO:0000259" key="5">
    <source>
        <dbReference type="Pfam" id="PF18579"/>
    </source>
</evidence>
<dbReference type="Pfam" id="PF18087">
    <property type="entry name" value="RuBisCo_chap_C"/>
    <property type="match status" value="1"/>
</dbReference>
<organism evidence="6 7">
    <name type="scientific">Raphidocelis subcapitata</name>
    <dbReference type="NCBI Taxonomy" id="307507"/>
    <lineage>
        <taxon>Eukaryota</taxon>
        <taxon>Viridiplantae</taxon>
        <taxon>Chlorophyta</taxon>
        <taxon>core chlorophytes</taxon>
        <taxon>Chlorophyceae</taxon>
        <taxon>CS clade</taxon>
        <taxon>Sphaeropleales</taxon>
        <taxon>Selenastraceae</taxon>
        <taxon>Raphidocelis</taxon>
    </lineage>
</organism>
<feature type="domain" description="Rubisco accumulation factor 1 C-terminal" evidence="3">
    <location>
        <begin position="335"/>
        <end position="491"/>
    </location>
</feature>
<dbReference type="InParanoid" id="A0A2V0P4U2"/>
<evidence type="ECO:0000313" key="6">
    <source>
        <dbReference type="EMBL" id="GBF92870.1"/>
    </source>
</evidence>
<protein>
    <submittedName>
        <fullName evidence="6">Uncharacterized protein</fullName>
    </submittedName>
</protein>
<dbReference type="GO" id="GO:0110102">
    <property type="term" value="P:ribulose bisphosphate carboxylase complex assembly"/>
    <property type="evidence" value="ECO:0007669"/>
    <property type="project" value="UniProtKB-ARBA"/>
</dbReference>
<dbReference type="InterPro" id="IPR041358">
    <property type="entry name" value="Raf1_N"/>
</dbReference>
<dbReference type="InterPro" id="IPR040781">
    <property type="entry name" value="Raf1_HTH"/>
</dbReference>
<evidence type="ECO:0000259" key="3">
    <source>
        <dbReference type="Pfam" id="PF18087"/>
    </source>
</evidence>
<reference evidence="6 7" key="1">
    <citation type="journal article" date="2018" name="Sci. Rep.">
        <title>Raphidocelis subcapitata (=Pseudokirchneriella subcapitata) provides an insight into genome evolution and environmental adaptations in the Sphaeropleales.</title>
        <authorList>
            <person name="Suzuki S."/>
            <person name="Yamaguchi H."/>
            <person name="Nakajima N."/>
            <person name="Kawachi M."/>
        </authorList>
    </citation>
    <scope>NUCLEOTIDE SEQUENCE [LARGE SCALE GENOMIC DNA]</scope>
    <source>
        <strain evidence="6 7">NIES-35</strain>
    </source>
</reference>
<proteinExistence type="predicted"/>
<feature type="compositionally biased region" description="Gly residues" evidence="2">
    <location>
        <begin position="59"/>
        <end position="69"/>
    </location>
</feature>
<dbReference type="Proteomes" id="UP000247498">
    <property type="component" value="Unassembled WGS sequence"/>
</dbReference>
<dbReference type="FunCoup" id="A0A2V0P4U2">
    <property type="interactions" value="617"/>
</dbReference>
<keyword evidence="1" id="KW-0143">Chaperone</keyword>
<evidence type="ECO:0000256" key="2">
    <source>
        <dbReference type="SAM" id="MobiDB-lite"/>
    </source>
</evidence>
<dbReference type="InterPro" id="IPR040858">
    <property type="entry name" value="Raf1_C"/>
</dbReference>
<gene>
    <name evidence="6" type="ORF">Rsub_05489</name>
</gene>
<dbReference type="STRING" id="307507.A0A2V0P4U2"/>